<organism evidence="1 2">
    <name type="scientific">Sporothrix bragantina</name>
    <dbReference type="NCBI Taxonomy" id="671064"/>
    <lineage>
        <taxon>Eukaryota</taxon>
        <taxon>Fungi</taxon>
        <taxon>Dikarya</taxon>
        <taxon>Ascomycota</taxon>
        <taxon>Pezizomycotina</taxon>
        <taxon>Sordariomycetes</taxon>
        <taxon>Sordariomycetidae</taxon>
        <taxon>Ophiostomatales</taxon>
        <taxon>Ophiostomataceae</taxon>
        <taxon>Sporothrix</taxon>
    </lineage>
</organism>
<evidence type="ECO:0000313" key="2">
    <source>
        <dbReference type="Proteomes" id="UP001642406"/>
    </source>
</evidence>
<gene>
    <name evidence="1" type="ORF">SBRCBS47491_003663</name>
</gene>
<keyword evidence="2" id="KW-1185">Reference proteome</keyword>
<comment type="caution">
    <text evidence="1">The sequence shown here is derived from an EMBL/GenBank/DDBJ whole genome shotgun (WGS) entry which is preliminary data.</text>
</comment>
<proteinExistence type="predicted"/>
<protein>
    <submittedName>
        <fullName evidence="1">Uncharacterized protein</fullName>
    </submittedName>
</protein>
<reference evidence="1 2" key="1">
    <citation type="submission" date="2024-01" db="EMBL/GenBank/DDBJ databases">
        <authorList>
            <person name="Allen C."/>
            <person name="Tagirdzhanova G."/>
        </authorList>
    </citation>
    <scope>NUCLEOTIDE SEQUENCE [LARGE SCALE GENOMIC DNA]</scope>
</reference>
<name>A0ABP0BH68_9PEZI</name>
<accession>A0ABP0BH68</accession>
<sequence>MPAQAPLPRMITAQSDIVLSEYLAELLKELFGSGDGLLLKRLVTASPHSTHIAYVALRIIVEGTIWVLVDKERRDAQNNTNDYSLQVELQDSLNTVLHTFSDSRQGMQFATFQKSLDATALAYYDGLAEDDSFTLLSPAWKNNRFWLPSVPELIDDEYEARDVFHLA</sequence>
<evidence type="ECO:0000313" key="1">
    <source>
        <dbReference type="EMBL" id="CAK7218903.1"/>
    </source>
</evidence>
<dbReference type="Proteomes" id="UP001642406">
    <property type="component" value="Unassembled WGS sequence"/>
</dbReference>
<dbReference type="EMBL" id="CAWUHC010000025">
    <property type="protein sequence ID" value="CAK7218903.1"/>
    <property type="molecule type" value="Genomic_DNA"/>
</dbReference>